<dbReference type="Gene3D" id="2.30.110.10">
    <property type="entry name" value="Electron Transport, Fmn-binding Protein, Chain A"/>
    <property type="match status" value="1"/>
</dbReference>
<proteinExistence type="predicted"/>
<evidence type="ECO:0000313" key="2">
    <source>
        <dbReference type="EMBL" id="MBP1467805.1"/>
    </source>
</evidence>
<keyword evidence="3" id="KW-1185">Reference proteome</keyword>
<comment type="caution">
    <text evidence="2">The sequence shown here is derived from an EMBL/GenBank/DDBJ whole genome shotgun (WGS) entry which is preliminary data.</text>
</comment>
<feature type="transmembrane region" description="Helical" evidence="1">
    <location>
        <begin position="21"/>
        <end position="46"/>
    </location>
</feature>
<dbReference type="InterPro" id="IPR004378">
    <property type="entry name" value="F420H2_quin_Rdtase"/>
</dbReference>
<reference evidence="2 3" key="1">
    <citation type="submission" date="2021-03" db="EMBL/GenBank/DDBJ databases">
        <authorList>
            <person name="Grouzdev D.S."/>
        </authorList>
    </citation>
    <scope>NUCLEOTIDE SEQUENCE [LARGE SCALE GENOMIC DNA]</scope>
    <source>
        <strain evidence="2 3">M50-1</strain>
    </source>
</reference>
<keyword evidence="1" id="KW-0472">Membrane</keyword>
<keyword evidence="1" id="KW-0812">Transmembrane</keyword>
<evidence type="ECO:0000313" key="3">
    <source>
        <dbReference type="Proteomes" id="UP001193081"/>
    </source>
</evidence>
<dbReference type="NCBIfam" id="TIGR00026">
    <property type="entry name" value="hi_GC_TIGR00026"/>
    <property type="match status" value="1"/>
</dbReference>
<evidence type="ECO:0000256" key="1">
    <source>
        <dbReference type="SAM" id="Phobius"/>
    </source>
</evidence>
<dbReference type="RefSeq" id="WP_135479970.1">
    <property type="nucleotide sequence ID" value="NZ_SIJK02000043.1"/>
</dbReference>
<organism evidence="2 3">
    <name type="scientific">Candidatus Chloroploca mongolica</name>
    <dbReference type="NCBI Taxonomy" id="2528176"/>
    <lineage>
        <taxon>Bacteria</taxon>
        <taxon>Bacillati</taxon>
        <taxon>Chloroflexota</taxon>
        <taxon>Chloroflexia</taxon>
        <taxon>Chloroflexales</taxon>
        <taxon>Chloroflexineae</taxon>
        <taxon>Oscillochloridaceae</taxon>
        <taxon>Candidatus Chloroploca</taxon>
    </lineage>
</organism>
<dbReference type="Proteomes" id="UP001193081">
    <property type="component" value="Unassembled WGS sequence"/>
</dbReference>
<protein>
    <submittedName>
        <fullName evidence="2">Nitroreductase family deazaflavin-dependent oxidoreductase</fullName>
    </submittedName>
</protein>
<accession>A0ABS4DEF3</accession>
<dbReference type="InterPro" id="IPR012349">
    <property type="entry name" value="Split_barrel_FMN-bd"/>
</dbReference>
<name>A0ABS4DEF3_9CHLR</name>
<keyword evidence="1" id="KW-1133">Transmembrane helix</keyword>
<sequence length="191" mass="21683">MSQTSEHLLRQMFKRLNPLMLWHWRVGMGAYLNFWPSGIGRFLILIHTGRKSGRLYRTPVNYAERDGDVYVTSGFGRSADWYHNLMAQPRTEVWLPDGRWLVEVEDVTESAGKTVIMRDVLQGSGFAAYLAGINPDRLSDADLDAATASYRLLRLRRVAPLAGSGGPGDLIWLWPLLLLIAFLLGRGWPRR</sequence>
<dbReference type="Pfam" id="PF04075">
    <property type="entry name" value="F420H2_quin_red"/>
    <property type="match status" value="1"/>
</dbReference>
<gene>
    <name evidence="2" type="ORF">EYB53_018970</name>
</gene>
<dbReference type="EMBL" id="SIJK02000043">
    <property type="protein sequence ID" value="MBP1467805.1"/>
    <property type="molecule type" value="Genomic_DNA"/>
</dbReference>
<feature type="transmembrane region" description="Helical" evidence="1">
    <location>
        <begin position="170"/>
        <end position="188"/>
    </location>
</feature>